<keyword evidence="2" id="KW-0732">Signal</keyword>
<comment type="caution">
    <text evidence="3">The sequence shown here is derived from an EMBL/GenBank/DDBJ whole genome shotgun (WGS) entry which is preliminary data.</text>
</comment>
<evidence type="ECO:0000256" key="2">
    <source>
        <dbReference type="SAM" id="SignalP"/>
    </source>
</evidence>
<evidence type="ECO:0000256" key="1">
    <source>
        <dbReference type="SAM" id="MobiDB-lite"/>
    </source>
</evidence>
<feature type="region of interest" description="Disordered" evidence="1">
    <location>
        <begin position="39"/>
        <end position="62"/>
    </location>
</feature>
<dbReference type="PROSITE" id="PS51257">
    <property type="entry name" value="PROKAR_LIPOPROTEIN"/>
    <property type="match status" value="1"/>
</dbReference>
<keyword evidence="4" id="KW-1185">Reference proteome</keyword>
<reference evidence="3 4" key="1">
    <citation type="submission" date="2020-10" db="EMBL/GenBank/DDBJ databases">
        <title>The genome sequence of Flavobacterium aquaticum 1Y8A.</title>
        <authorList>
            <person name="Liu Y."/>
        </authorList>
    </citation>
    <scope>NUCLEOTIDE SEQUENCE [LARGE SCALE GENOMIC DNA]</scope>
    <source>
        <strain evidence="3 4">1Y8A</strain>
    </source>
</reference>
<gene>
    <name evidence="3" type="ORF">IM755_03850</name>
</gene>
<organism evidence="3 4">
    <name type="scientific">Flavobacterium proteolyticum</name>
    <dbReference type="NCBI Taxonomy" id="2911683"/>
    <lineage>
        <taxon>Bacteria</taxon>
        <taxon>Pseudomonadati</taxon>
        <taxon>Bacteroidota</taxon>
        <taxon>Flavobacteriia</taxon>
        <taxon>Flavobacteriales</taxon>
        <taxon>Flavobacteriaceae</taxon>
        <taxon>Flavobacterium</taxon>
    </lineage>
</organism>
<sequence length="71" mass="7848">MKNLVKLFALVLVGISLFSCTTDEYDAALEESVKVTENIRNQQSKEGDLTETQNTTTTEDGDPVVIIVKKD</sequence>
<protein>
    <recommendedName>
        <fullName evidence="5">Lipoprotein</fullName>
    </recommendedName>
</protein>
<evidence type="ECO:0000313" key="4">
    <source>
        <dbReference type="Proteomes" id="UP000656274"/>
    </source>
</evidence>
<dbReference type="Proteomes" id="UP000656274">
    <property type="component" value="Unassembled WGS sequence"/>
</dbReference>
<feature type="chain" id="PRO_5045322105" description="Lipoprotein" evidence="2">
    <location>
        <begin position="22"/>
        <end position="71"/>
    </location>
</feature>
<evidence type="ECO:0000313" key="3">
    <source>
        <dbReference type="EMBL" id="MBE9575834.1"/>
    </source>
</evidence>
<proteinExistence type="predicted"/>
<accession>A0ABR9WQP5</accession>
<evidence type="ECO:0008006" key="5">
    <source>
        <dbReference type="Google" id="ProtNLM"/>
    </source>
</evidence>
<feature type="signal peptide" evidence="2">
    <location>
        <begin position="1"/>
        <end position="21"/>
    </location>
</feature>
<name>A0ABR9WQP5_9FLAO</name>
<dbReference type="EMBL" id="JADFTZ010000001">
    <property type="protein sequence ID" value="MBE9575834.1"/>
    <property type="molecule type" value="Genomic_DNA"/>
</dbReference>
<dbReference type="RefSeq" id="WP_194093758.1">
    <property type="nucleotide sequence ID" value="NZ_JADFTZ010000001.1"/>
</dbReference>